<evidence type="ECO:0000256" key="1">
    <source>
        <dbReference type="SAM" id="MobiDB-lite"/>
    </source>
</evidence>
<dbReference type="EMBL" id="JBBJCI010000424">
    <property type="protein sequence ID" value="KAK7230750.1"/>
    <property type="molecule type" value="Genomic_DNA"/>
</dbReference>
<feature type="region of interest" description="Disordered" evidence="1">
    <location>
        <begin position="27"/>
        <end position="48"/>
    </location>
</feature>
<evidence type="ECO:0000313" key="2">
    <source>
        <dbReference type="EMBL" id="KAK7230750.1"/>
    </source>
</evidence>
<reference evidence="2 3" key="1">
    <citation type="submission" date="2024-03" db="EMBL/GenBank/DDBJ databases">
        <title>Aureococcus anophagefferens CCMP1851 and Kratosvirus quantuckense: Draft genome of a second virus-susceptible host strain in the model system.</title>
        <authorList>
            <person name="Chase E."/>
            <person name="Truchon A.R."/>
            <person name="Schepens W."/>
            <person name="Wilhelm S.W."/>
        </authorList>
    </citation>
    <scope>NUCLEOTIDE SEQUENCE [LARGE SCALE GENOMIC DNA]</scope>
    <source>
        <strain evidence="2 3">CCMP1851</strain>
    </source>
</reference>
<name>A0ABR1FHA5_AURAN</name>
<dbReference type="Proteomes" id="UP001363151">
    <property type="component" value="Unassembled WGS sequence"/>
</dbReference>
<feature type="compositionally biased region" description="Basic residues" evidence="1">
    <location>
        <begin position="767"/>
        <end position="781"/>
    </location>
</feature>
<accession>A0ABR1FHA5</accession>
<comment type="caution">
    <text evidence="2">The sequence shown here is derived from an EMBL/GenBank/DDBJ whole genome shotgun (WGS) entry which is preliminary data.</text>
</comment>
<evidence type="ECO:0008006" key="4">
    <source>
        <dbReference type="Google" id="ProtNLM"/>
    </source>
</evidence>
<protein>
    <recommendedName>
        <fullName evidence="4">Sfi1 spindle body domain-containing protein</fullName>
    </recommendedName>
</protein>
<feature type="compositionally biased region" description="Basic and acidic residues" evidence="1">
    <location>
        <begin position="823"/>
        <end position="843"/>
    </location>
</feature>
<organism evidence="2 3">
    <name type="scientific">Aureococcus anophagefferens</name>
    <name type="common">Harmful bloom alga</name>
    <dbReference type="NCBI Taxonomy" id="44056"/>
    <lineage>
        <taxon>Eukaryota</taxon>
        <taxon>Sar</taxon>
        <taxon>Stramenopiles</taxon>
        <taxon>Ochrophyta</taxon>
        <taxon>Pelagophyceae</taxon>
        <taxon>Pelagomonadales</taxon>
        <taxon>Pelagomonadaceae</taxon>
        <taxon>Aureococcus</taxon>
    </lineage>
</organism>
<sequence length="858" mass="97434">MAFQEVTDESIEREWLAQDVIALKNEVREQKDKTKHRAPSPAERLRTKATKYQIFKDARASGEYSPVREELRFEPEQYEHFQSLQLERGNSPSQMRPKSRSGVDLDAFLSERRPHSSHHASAPVLYPNGIGPLAGVDSVADGAELRPSKSSDGVFRLSAARSAHLAAAAAAAPLRSIQGRRGLMTEDDEHVETMYRLPVWIPPEPERPKRDHAPPDPAILPVLPMLTHFGDDLLGGPTMLPGALPPAANRVELNKVVQPLYTRGFRRELKRVNSIRELEKGDAARLRKARILEAEATRHVRRENAKLAKLAEERRVIELARCRQGWLPLVVQGAFIRNLRNGAFMRMSELAELRFRTRRAKIIQHCWRSHFVRVLAPRMRKLHAASTGLKRALRAKKLRMARTKIRTFLDEIREEEGSPRNAVQHFLHSVRKSQRAIRNFSICWKARRKVCWKLWVKLEHEIREKLASDAMAAHKRAVRAALEKQLRQKRKAKVKKSDQRKTLGEVHMSGIARFTARQINEHASQRKASAATYARMDALWAIRSLQRKQQALEILKPLPDVDDVAKRHAAVRKPDGALLVSLGTTEVLGMVVLACRRKRRRHIAYAAELREREKVMVIDHDVARALMRASGKLNPSARDLNQLKEKAKKERRTFSWPALRLYTATNLGDTWHDIIKDLVVRDLHARRQQLANRLKSMIQPEEVERLASMLLDDDPDQTKMQDYMSSSRAASREDLMSFSIDLTLENSSIASGSTAISKATPTSGSGPHHHHGAHVHLHHHHDAGEELARRGAGDPRAAAAPRPSGRNMVMARQPGLTVRVIRRKAEDQEADDRARENKARGDDENVDALLAATDRYRL</sequence>
<feature type="compositionally biased region" description="Low complexity" evidence="1">
    <location>
        <begin position="794"/>
        <end position="806"/>
    </location>
</feature>
<feature type="compositionally biased region" description="Basic and acidic residues" evidence="1">
    <location>
        <begin position="782"/>
        <end position="793"/>
    </location>
</feature>
<evidence type="ECO:0000313" key="3">
    <source>
        <dbReference type="Proteomes" id="UP001363151"/>
    </source>
</evidence>
<feature type="compositionally biased region" description="Polar residues" evidence="1">
    <location>
        <begin position="753"/>
        <end position="765"/>
    </location>
</feature>
<gene>
    <name evidence="2" type="ORF">SO694_00173023</name>
</gene>
<keyword evidence="3" id="KW-1185">Reference proteome</keyword>
<feature type="region of interest" description="Disordered" evidence="1">
    <location>
        <begin position="753"/>
        <end position="858"/>
    </location>
</feature>
<proteinExistence type="predicted"/>